<proteinExistence type="inferred from homology"/>
<feature type="transmembrane region" description="Helical" evidence="10">
    <location>
        <begin position="91"/>
        <end position="108"/>
    </location>
</feature>
<feature type="transmembrane region" description="Helical" evidence="10">
    <location>
        <begin position="190"/>
        <end position="214"/>
    </location>
</feature>
<dbReference type="GO" id="GO:0012505">
    <property type="term" value="C:endomembrane system"/>
    <property type="evidence" value="ECO:0007669"/>
    <property type="project" value="TreeGrafter"/>
</dbReference>
<comment type="caution">
    <text evidence="12">The sequence shown here is derived from an EMBL/GenBank/DDBJ whole genome shotgun (WGS) entry which is preliminary data.</text>
</comment>
<keyword evidence="7" id="KW-0406">Ion transport</keyword>
<feature type="transmembrane region" description="Helical" evidence="10">
    <location>
        <begin position="24"/>
        <end position="47"/>
    </location>
</feature>
<dbReference type="InterPro" id="IPR006153">
    <property type="entry name" value="Cation/H_exchanger_TM"/>
</dbReference>
<protein>
    <submittedName>
        <fullName evidence="12">Cation/H(+) antiporter 20</fullName>
    </submittedName>
</protein>
<keyword evidence="5" id="KW-0630">Potassium</keyword>
<comment type="similarity">
    <text evidence="9">Belongs to the monovalent cation:proton antiporter 2 (CPA2) transporter (TC 2.A.37) family. CHX (TC 2.A.37.4) subfamily.</text>
</comment>
<organism evidence="12 13">
    <name type="scientific">Mucuna pruriens</name>
    <name type="common">Velvet bean</name>
    <name type="synonym">Dolichos pruriens</name>
    <dbReference type="NCBI Taxonomy" id="157652"/>
    <lineage>
        <taxon>Eukaryota</taxon>
        <taxon>Viridiplantae</taxon>
        <taxon>Streptophyta</taxon>
        <taxon>Embryophyta</taxon>
        <taxon>Tracheophyta</taxon>
        <taxon>Spermatophyta</taxon>
        <taxon>Magnoliopsida</taxon>
        <taxon>eudicotyledons</taxon>
        <taxon>Gunneridae</taxon>
        <taxon>Pentapetalae</taxon>
        <taxon>rosids</taxon>
        <taxon>fabids</taxon>
        <taxon>Fabales</taxon>
        <taxon>Fabaceae</taxon>
        <taxon>Papilionoideae</taxon>
        <taxon>50 kb inversion clade</taxon>
        <taxon>NPAAA clade</taxon>
        <taxon>indigoferoid/millettioid clade</taxon>
        <taxon>Phaseoleae</taxon>
        <taxon>Mucuna</taxon>
    </lineage>
</organism>
<evidence type="ECO:0000256" key="10">
    <source>
        <dbReference type="SAM" id="Phobius"/>
    </source>
</evidence>
<dbReference type="Gene3D" id="1.20.1530.20">
    <property type="match status" value="1"/>
</dbReference>
<dbReference type="PANTHER" id="PTHR32468">
    <property type="entry name" value="CATION/H + ANTIPORTER"/>
    <property type="match status" value="1"/>
</dbReference>
<feature type="transmembrane region" description="Helical" evidence="10">
    <location>
        <begin position="154"/>
        <end position="178"/>
    </location>
</feature>
<evidence type="ECO:0000313" key="12">
    <source>
        <dbReference type="EMBL" id="RDX95306.1"/>
    </source>
</evidence>
<dbReference type="Pfam" id="PF00999">
    <property type="entry name" value="Na_H_Exchanger"/>
    <property type="match status" value="1"/>
</dbReference>
<dbReference type="InterPro" id="IPR038770">
    <property type="entry name" value="Na+/solute_symporter_sf"/>
</dbReference>
<accession>A0A371GXW9</accession>
<evidence type="ECO:0000256" key="5">
    <source>
        <dbReference type="ARBA" id="ARBA00022958"/>
    </source>
</evidence>
<feature type="non-terminal residue" evidence="12">
    <location>
        <position position="1"/>
    </location>
</feature>
<feature type="transmembrane region" description="Helical" evidence="10">
    <location>
        <begin position="54"/>
        <end position="71"/>
    </location>
</feature>
<keyword evidence="4 10" id="KW-0812">Transmembrane</keyword>
<dbReference type="EMBL" id="QJKJ01004162">
    <property type="protein sequence ID" value="RDX95306.1"/>
    <property type="molecule type" value="Genomic_DNA"/>
</dbReference>
<evidence type="ECO:0000256" key="2">
    <source>
        <dbReference type="ARBA" id="ARBA00022448"/>
    </source>
</evidence>
<name>A0A371GXW9_MUCPR</name>
<dbReference type="OrthoDB" id="2687058at2759"/>
<comment type="subcellular location">
    <subcellularLocation>
        <location evidence="1">Membrane</location>
        <topology evidence="1">Multi-pass membrane protein</topology>
    </subcellularLocation>
</comment>
<dbReference type="GO" id="GO:1902600">
    <property type="term" value="P:proton transmembrane transport"/>
    <property type="evidence" value="ECO:0007669"/>
    <property type="project" value="InterPro"/>
</dbReference>
<evidence type="ECO:0000256" key="9">
    <source>
        <dbReference type="ARBA" id="ARBA00038341"/>
    </source>
</evidence>
<keyword evidence="6 10" id="KW-1133">Transmembrane helix</keyword>
<evidence type="ECO:0000256" key="1">
    <source>
        <dbReference type="ARBA" id="ARBA00004141"/>
    </source>
</evidence>
<gene>
    <name evidence="12" type="primary">CHX20</name>
    <name evidence="12" type="ORF">CR513_22194</name>
</gene>
<keyword evidence="13" id="KW-1185">Reference proteome</keyword>
<dbReference type="PANTHER" id="PTHR32468:SF0">
    <property type="entry name" value="K(+)_H(+) ANTIPORTER 1"/>
    <property type="match status" value="1"/>
</dbReference>
<evidence type="ECO:0000256" key="3">
    <source>
        <dbReference type="ARBA" id="ARBA00022538"/>
    </source>
</evidence>
<reference evidence="12" key="1">
    <citation type="submission" date="2018-05" db="EMBL/GenBank/DDBJ databases">
        <title>Draft genome of Mucuna pruriens seed.</title>
        <authorList>
            <person name="Nnadi N.E."/>
            <person name="Vos R."/>
            <person name="Hasami M.H."/>
            <person name="Devisetty U.K."/>
            <person name="Aguiy J.C."/>
        </authorList>
    </citation>
    <scope>NUCLEOTIDE SEQUENCE [LARGE SCALE GENOMIC DNA]</scope>
    <source>
        <strain evidence="12">JCA_2017</strain>
    </source>
</reference>
<evidence type="ECO:0000259" key="11">
    <source>
        <dbReference type="Pfam" id="PF00999"/>
    </source>
</evidence>
<dbReference type="GO" id="GO:0006885">
    <property type="term" value="P:regulation of pH"/>
    <property type="evidence" value="ECO:0007669"/>
    <property type="project" value="TreeGrafter"/>
</dbReference>
<keyword evidence="3" id="KW-0633">Potassium transport</keyword>
<dbReference type="GO" id="GO:0015297">
    <property type="term" value="F:antiporter activity"/>
    <property type="evidence" value="ECO:0007669"/>
    <property type="project" value="InterPro"/>
</dbReference>
<feature type="transmembrane region" description="Helical" evidence="10">
    <location>
        <begin position="267"/>
        <end position="297"/>
    </location>
</feature>
<evidence type="ECO:0000256" key="4">
    <source>
        <dbReference type="ARBA" id="ARBA00022692"/>
    </source>
</evidence>
<dbReference type="InterPro" id="IPR050794">
    <property type="entry name" value="CPA2_transporter"/>
</dbReference>
<keyword evidence="8 10" id="KW-0472">Membrane</keyword>
<feature type="transmembrane region" description="Helical" evidence="10">
    <location>
        <begin position="120"/>
        <end position="142"/>
    </location>
</feature>
<evidence type="ECO:0000256" key="7">
    <source>
        <dbReference type="ARBA" id="ARBA00023065"/>
    </source>
</evidence>
<dbReference type="Proteomes" id="UP000257109">
    <property type="component" value="Unassembled WGS sequence"/>
</dbReference>
<sequence length="424" mass="45323">MPLNITSIKTSSNGVWQGDNPLDFAFPLLIVQITLIILVSRTIAFLLKPLRQPRVIAEILGGIVLGPSVLGRNKTFKHHAFPSWSTPLLESVASIGLLFFLFLVGLELDLLSIRRSGRRALSIAVAGMSLPFLSGIGLALILRKTVAGADKVGYAQFLVFIGVAISITAFAVLARILAELKLLTTRIGGTAMAAAAFNDVAAWILLALAIVLAGDGDKNHVHKSPLVSLWVLLSGMAFVAFMMVVIKPAMGFVAEKCSPASGAVDETYVCLTLMCVLVFGFVTDMIGIHSVFGAFVFGITVPKGAFAERMIERVEDFVVGLLLPLYFASSGLKTNVGTISGAKGWGALALVIATACAAKIVGTFVTAVACRIPAREAMTLAVLMNTKGLVELIVLNIGKEKKVSTQRQSLLFNHNYFIFNHYMN</sequence>
<evidence type="ECO:0000313" key="13">
    <source>
        <dbReference type="Proteomes" id="UP000257109"/>
    </source>
</evidence>
<dbReference type="AlphaFoldDB" id="A0A371GXW9"/>
<evidence type="ECO:0000256" key="8">
    <source>
        <dbReference type="ARBA" id="ARBA00023136"/>
    </source>
</evidence>
<dbReference type="GO" id="GO:0016020">
    <property type="term" value="C:membrane"/>
    <property type="evidence" value="ECO:0007669"/>
    <property type="project" value="UniProtKB-SubCell"/>
</dbReference>
<feature type="transmembrane region" description="Helical" evidence="10">
    <location>
        <begin position="348"/>
        <end position="374"/>
    </location>
</feature>
<dbReference type="STRING" id="157652.A0A371GXW9"/>
<dbReference type="GO" id="GO:0006813">
    <property type="term" value="P:potassium ion transport"/>
    <property type="evidence" value="ECO:0007669"/>
    <property type="project" value="UniProtKB-KW"/>
</dbReference>
<feature type="transmembrane region" description="Helical" evidence="10">
    <location>
        <begin position="226"/>
        <end position="246"/>
    </location>
</feature>
<evidence type="ECO:0000256" key="6">
    <source>
        <dbReference type="ARBA" id="ARBA00022989"/>
    </source>
</evidence>
<keyword evidence="2" id="KW-0813">Transport</keyword>
<feature type="domain" description="Cation/H+ exchanger transmembrane" evidence="11">
    <location>
        <begin position="37"/>
        <end position="405"/>
    </location>
</feature>